<keyword evidence="1" id="KW-0378">Hydrolase</keyword>
<dbReference type="Gene3D" id="3.30.450.40">
    <property type="match status" value="1"/>
</dbReference>
<reference evidence="3 4" key="1">
    <citation type="submission" date="2019-04" db="EMBL/GenBank/DDBJ databases">
        <title>Streptomyces oryziradicis sp. nov., a novel actinomycete isolated from rhizosphere soil of rice (Oryza sativa L.).</title>
        <authorList>
            <person name="Li C."/>
        </authorList>
    </citation>
    <scope>NUCLEOTIDE SEQUENCE [LARGE SCALE GENOMIC DNA]</scope>
    <source>
        <strain evidence="3 4">NEAU-C40</strain>
    </source>
</reference>
<dbReference type="InterPro" id="IPR003018">
    <property type="entry name" value="GAF"/>
</dbReference>
<dbReference type="SMART" id="SM00331">
    <property type="entry name" value="PP2C_SIG"/>
    <property type="match status" value="1"/>
</dbReference>
<dbReference type="Pfam" id="PF08448">
    <property type="entry name" value="PAS_4"/>
    <property type="match status" value="1"/>
</dbReference>
<dbReference type="SUPFAM" id="SSF55785">
    <property type="entry name" value="PYP-like sensor domain (PAS domain)"/>
    <property type="match status" value="2"/>
</dbReference>
<evidence type="ECO:0000313" key="4">
    <source>
        <dbReference type="Proteomes" id="UP000305778"/>
    </source>
</evidence>
<name>A0A4U0SK60_9ACTN</name>
<dbReference type="InterPro" id="IPR035965">
    <property type="entry name" value="PAS-like_dom_sf"/>
</dbReference>
<feature type="domain" description="PAS" evidence="2">
    <location>
        <begin position="1"/>
        <end position="31"/>
    </location>
</feature>
<dbReference type="FunFam" id="3.30.565.10:FF:000028">
    <property type="entry name" value="PAS sensor protein"/>
    <property type="match status" value="1"/>
</dbReference>
<dbReference type="CDD" id="cd00130">
    <property type="entry name" value="PAS"/>
    <property type="match status" value="2"/>
</dbReference>
<dbReference type="Gene3D" id="3.30.565.10">
    <property type="entry name" value="Histidine kinase-like ATPase, C-terminal domain"/>
    <property type="match status" value="1"/>
</dbReference>
<evidence type="ECO:0000256" key="1">
    <source>
        <dbReference type="ARBA" id="ARBA00022801"/>
    </source>
</evidence>
<dbReference type="PANTHER" id="PTHR43156">
    <property type="entry name" value="STAGE II SPORULATION PROTEIN E-RELATED"/>
    <property type="match status" value="1"/>
</dbReference>
<evidence type="ECO:0000313" key="3">
    <source>
        <dbReference type="EMBL" id="TKA08471.1"/>
    </source>
</evidence>
<dbReference type="PANTHER" id="PTHR43156:SF2">
    <property type="entry name" value="STAGE II SPORULATION PROTEIN E"/>
    <property type="match status" value="1"/>
</dbReference>
<dbReference type="Pfam" id="PF01590">
    <property type="entry name" value="GAF"/>
    <property type="match status" value="1"/>
</dbReference>
<dbReference type="InterPro" id="IPR003594">
    <property type="entry name" value="HATPase_dom"/>
</dbReference>
<dbReference type="GO" id="GO:0016791">
    <property type="term" value="F:phosphatase activity"/>
    <property type="evidence" value="ECO:0007669"/>
    <property type="project" value="TreeGrafter"/>
</dbReference>
<dbReference type="InterPro" id="IPR036890">
    <property type="entry name" value="HATPase_C_sf"/>
</dbReference>
<dbReference type="Pfam" id="PF07228">
    <property type="entry name" value="SpoIIE"/>
    <property type="match status" value="1"/>
</dbReference>
<dbReference type="InterPro" id="IPR013656">
    <property type="entry name" value="PAS_4"/>
</dbReference>
<dbReference type="SMART" id="SM00091">
    <property type="entry name" value="PAS"/>
    <property type="match status" value="2"/>
</dbReference>
<dbReference type="OrthoDB" id="118142at2"/>
<proteinExistence type="predicted"/>
<dbReference type="InterPro" id="IPR001932">
    <property type="entry name" value="PPM-type_phosphatase-like_dom"/>
</dbReference>
<dbReference type="AlphaFoldDB" id="A0A4U0SK60"/>
<accession>A0A4U0SK60</accession>
<dbReference type="SUPFAM" id="SSF55874">
    <property type="entry name" value="ATPase domain of HSP90 chaperone/DNA topoisomerase II/histidine kinase"/>
    <property type="match status" value="1"/>
</dbReference>
<dbReference type="FunFam" id="3.30.450.40:FF:000035">
    <property type="entry name" value="PAS sensor protein"/>
    <property type="match status" value="1"/>
</dbReference>
<keyword evidence="4" id="KW-1185">Reference proteome</keyword>
<gene>
    <name evidence="3" type="ORF">FCI23_27530</name>
</gene>
<dbReference type="FunFam" id="3.60.40.10:FF:000031">
    <property type="entry name" value="PAS sensor protein"/>
    <property type="match status" value="1"/>
</dbReference>
<dbReference type="PROSITE" id="PS50112">
    <property type="entry name" value="PAS"/>
    <property type="match status" value="1"/>
</dbReference>
<evidence type="ECO:0000259" key="2">
    <source>
        <dbReference type="PROSITE" id="PS50112"/>
    </source>
</evidence>
<organism evidence="3 4">
    <name type="scientific">Actinacidiphila oryziradicis</name>
    <dbReference type="NCBI Taxonomy" id="2571141"/>
    <lineage>
        <taxon>Bacteria</taxon>
        <taxon>Bacillati</taxon>
        <taxon>Actinomycetota</taxon>
        <taxon>Actinomycetes</taxon>
        <taxon>Kitasatosporales</taxon>
        <taxon>Streptomycetaceae</taxon>
        <taxon>Actinacidiphila</taxon>
    </lineage>
</organism>
<dbReference type="InterPro" id="IPR052016">
    <property type="entry name" value="Bact_Sigma-Reg"/>
</dbReference>
<dbReference type="Pfam" id="PF13581">
    <property type="entry name" value="HATPase_c_2"/>
    <property type="match status" value="1"/>
</dbReference>
<dbReference type="Gene3D" id="3.30.450.20">
    <property type="entry name" value="PAS domain"/>
    <property type="match status" value="2"/>
</dbReference>
<dbReference type="NCBIfam" id="TIGR00229">
    <property type="entry name" value="sensory_box"/>
    <property type="match status" value="1"/>
</dbReference>
<dbReference type="RefSeq" id="WP_136726643.1">
    <property type="nucleotide sequence ID" value="NZ_SUMC01000030.1"/>
</dbReference>
<dbReference type="Proteomes" id="UP000305778">
    <property type="component" value="Unassembled WGS sequence"/>
</dbReference>
<dbReference type="InterPro" id="IPR036457">
    <property type="entry name" value="PPM-type-like_dom_sf"/>
</dbReference>
<protein>
    <submittedName>
        <fullName evidence="3">PAS domain S-box protein</fullName>
    </submittedName>
</protein>
<sequence>MITVDEAGTVTGWSPGAHLLLGYLAGQVVGQPVARILASGDRALSAVRDGWSGELTVRHADHRLLTLPAQAYALSHRGDRQWLLMVTEPEESFASQNGQAMLDWLFSGSPIALAVYDTHMRWVWQNTAMNRMIGTSQQERRVRQPQDVLTGPDVDHLERHLREAMDTGFATAAFTIRGRTPADPDHDHIFSATASPLRGRAGQSLGVCATAHDVTKQHRYRERLAILNEASMHIGSTLDLRGTAQELADVAVPRLADFISVDLLEPLLHGDEPGPVTAGARLRRMAHRSVNEGAPEALAEVGEVDVYPGQTPPARCLASGRPLLLRAMDSNVVQWFANDPARAETSERYGFHSWLFVPVCARGVTLGVTVFCRSWPNEPFEQEDLVLAEELVTRAAVCLDNARRFTREHTAALALQRSLLPKQLPWRPSLEAAFRYLPASSEFGVGGDWFDVIALSGARLALVVGDVVGHGIHAAATMCGLRTAVRTLADVDLPPDELLTHLDDLVTHHDAVEVTDPGEARTSDTTATCMYAVYNPITRNCSFACAGHPPPVVLTPDGTIVFPHVAPGPPLGLGGLPFETSELELPDGSEIVLYTDGLISSRGGDIDEGLEQLGRALARPATSLAERCDAVLDALLPEHPSDDVALLIARTHALHEDRVAIMDVPADPAVVADTRSWASRRLETWGLEGMGFVTELVVSELVTNAIRYGATPIQLRLIKDTALICEVSDASSTAPHMRRTRVFDEGGRGLLLVAQLTRRWGTRHSREGKTIWCEQPLAEDHSTTR</sequence>
<dbReference type="EMBL" id="SUMC01000030">
    <property type="protein sequence ID" value="TKA08471.1"/>
    <property type="molecule type" value="Genomic_DNA"/>
</dbReference>
<dbReference type="SUPFAM" id="SSF81606">
    <property type="entry name" value="PP2C-like"/>
    <property type="match status" value="1"/>
</dbReference>
<dbReference type="InterPro" id="IPR000014">
    <property type="entry name" value="PAS"/>
</dbReference>
<dbReference type="CDD" id="cd16936">
    <property type="entry name" value="HATPase_RsbW-like"/>
    <property type="match status" value="1"/>
</dbReference>
<comment type="caution">
    <text evidence="3">The sequence shown here is derived from an EMBL/GenBank/DDBJ whole genome shotgun (WGS) entry which is preliminary data.</text>
</comment>
<dbReference type="Gene3D" id="3.60.40.10">
    <property type="entry name" value="PPM-type phosphatase domain"/>
    <property type="match status" value="1"/>
</dbReference>
<dbReference type="InterPro" id="IPR029016">
    <property type="entry name" value="GAF-like_dom_sf"/>
</dbReference>
<dbReference type="SUPFAM" id="SSF55781">
    <property type="entry name" value="GAF domain-like"/>
    <property type="match status" value="1"/>
</dbReference>